<dbReference type="GO" id="GO:0005737">
    <property type="term" value="C:cytoplasm"/>
    <property type="evidence" value="ECO:0007669"/>
    <property type="project" value="TreeGrafter"/>
</dbReference>
<reference evidence="5 6" key="1">
    <citation type="journal article" date="2017" name="Gigascience">
        <title>Draft genome of the honey bee ectoparasitic mite, Tropilaelaps mercedesae, is shaped by the parasitic life history.</title>
        <authorList>
            <person name="Dong X."/>
            <person name="Armstrong S.D."/>
            <person name="Xia D."/>
            <person name="Makepeace B.L."/>
            <person name="Darby A.C."/>
            <person name="Kadowaki T."/>
        </authorList>
    </citation>
    <scope>NUCLEOTIDE SEQUENCE [LARGE SCALE GENOMIC DNA]</scope>
    <source>
        <strain evidence="5">Wuxi-XJTLU</strain>
    </source>
</reference>
<organism evidence="5 6">
    <name type="scientific">Tropilaelaps mercedesae</name>
    <dbReference type="NCBI Taxonomy" id="418985"/>
    <lineage>
        <taxon>Eukaryota</taxon>
        <taxon>Metazoa</taxon>
        <taxon>Ecdysozoa</taxon>
        <taxon>Arthropoda</taxon>
        <taxon>Chelicerata</taxon>
        <taxon>Arachnida</taxon>
        <taxon>Acari</taxon>
        <taxon>Parasitiformes</taxon>
        <taxon>Mesostigmata</taxon>
        <taxon>Gamasina</taxon>
        <taxon>Dermanyssoidea</taxon>
        <taxon>Laelapidae</taxon>
        <taxon>Tropilaelaps</taxon>
    </lineage>
</organism>
<protein>
    <submittedName>
        <fullName evidence="5">Threonine aspartase 1-like</fullName>
    </submittedName>
</protein>
<dbReference type="AlphaFoldDB" id="A0A1V9XVM0"/>
<evidence type="ECO:0000313" key="6">
    <source>
        <dbReference type="Proteomes" id="UP000192247"/>
    </source>
</evidence>
<dbReference type="InParanoid" id="A0A1V9XVM0"/>
<keyword evidence="6" id="KW-1185">Reference proteome</keyword>
<dbReference type="Proteomes" id="UP000192247">
    <property type="component" value="Unassembled WGS sequence"/>
</dbReference>
<evidence type="ECO:0000313" key="5">
    <source>
        <dbReference type="EMBL" id="OQR77544.1"/>
    </source>
</evidence>
<dbReference type="InterPro" id="IPR029055">
    <property type="entry name" value="Ntn_hydrolases_N"/>
</dbReference>
<evidence type="ECO:0000256" key="2">
    <source>
        <dbReference type="PIRSR" id="PIRSR600246-1"/>
    </source>
</evidence>
<dbReference type="STRING" id="418985.A0A1V9XVM0"/>
<dbReference type="SUPFAM" id="SSF56235">
    <property type="entry name" value="N-terminal nucleophile aminohydrolases (Ntn hydrolases)"/>
    <property type="match status" value="1"/>
</dbReference>
<dbReference type="CDD" id="cd04514">
    <property type="entry name" value="Taspase1_like"/>
    <property type="match status" value="1"/>
</dbReference>
<sequence length="283" mass="29639">MSFSDVVVIAHAGVGRRSTHSIRAVCKLCEKAAHRGRQVAYSTRDPTVAVVEAVRTLEESPLTNAGIGSNVNRECTVECDASLIEGWSQRGGSVGAVPSVPHAILIAHKMVLARHGPACLVGPGALDWFRENGGRMPEVEVITNNQRKMFAKYRTAGAVLSVEEPVLSNASAGCQTARSDEDDLRFDTVGAVALVGSRITAGVSSGGTFLKPPGRVGQAGVYGAGCWADHTAGVSTSGTGEHLIRTMLASRCVAALGRTQKEDEAGDEEHGELPPAMKLKGVE</sequence>
<dbReference type="InterPro" id="IPR037464">
    <property type="entry name" value="Taspase1"/>
</dbReference>
<dbReference type="FunCoup" id="A0A1V9XVM0">
    <property type="interactions" value="138"/>
</dbReference>
<dbReference type="Pfam" id="PF01112">
    <property type="entry name" value="Asparaginase_2"/>
    <property type="match status" value="1"/>
</dbReference>
<evidence type="ECO:0000256" key="1">
    <source>
        <dbReference type="ARBA" id="ARBA00010872"/>
    </source>
</evidence>
<dbReference type="InterPro" id="IPR000246">
    <property type="entry name" value="Peptidase_T2"/>
</dbReference>
<dbReference type="EMBL" id="MNPL01003396">
    <property type="protein sequence ID" value="OQR77544.1"/>
    <property type="molecule type" value="Genomic_DNA"/>
</dbReference>
<dbReference type="OrthoDB" id="77601at2759"/>
<accession>A0A1V9XVM0</accession>
<dbReference type="PANTHER" id="PTHR10188">
    <property type="entry name" value="L-ASPARAGINASE"/>
    <property type="match status" value="1"/>
</dbReference>
<dbReference type="PANTHER" id="PTHR10188:SF8">
    <property type="entry name" value="THREONINE ASPARTASE 1"/>
    <property type="match status" value="1"/>
</dbReference>
<gene>
    <name evidence="5" type="ORF">BIW11_02893</name>
</gene>
<feature type="site" description="Cleavage; by autolysis" evidence="3">
    <location>
        <begin position="187"/>
        <end position="188"/>
    </location>
</feature>
<name>A0A1V9XVM0_9ACAR</name>
<evidence type="ECO:0000256" key="3">
    <source>
        <dbReference type="PIRSR" id="PIRSR600246-3"/>
    </source>
</evidence>
<comment type="caution">
    <text evidence="5">The sequence shown here is derived from an EMBL/GenBank/DDBJ whole genome shotgun (WGS) entry which is preliminary data.</text>
</comment>
<feature type="active site" description="Nucleophile" evidence="2">
    <location>
        <position position="188"/>
    </location>
</feature>
<dbReference type="GO" id="GO:0051604">
    <property type="term" value="P:protein maturation"/>
    <property type="evidence" value="ECO:0007669"/>
    <property type="project" value="TreeGrafter"/>
</dbReference>
<evidence type="ECO:0000256" key="4">
    <source>
        <dbReference type="SAM" id="MobiDB-lite"/>
    </source>
</evidence>
<comment type="similarity">
    <text evidence="1">Belongs to the Ntn-hydrolase family.</text>
</comment>
<feature type="region of interest" description="Disordered" evidence="4">
    <location>
        <begin position="259"/>
        <end position="283"/>
    </location>
</feature>
<dbReference type="Gene3D" id="3.60.20.30">
    <property type="entry name" value="(Glycosyl)asparaginase"/>
    <property type="match status" value="1"/>
</dbReference>
<dbReference type="GO" id="GO:0004298">
    <property type="term" value="F:threonine-type endopeptidase activity"/>
    <property type="evidence" value="ECO:0007669"/>
    <property type="project" value="InterPro"/>
</dbReference>
<proteinExistence type="inferred from homology"/>